<dbReference type="Proteomes" id="UP000278886">
    <property type="component" value="Chromosome"/>
</dbReference>
<evidence type="ECO:0000313" key="3">
    <source>
        <dbReference type="Proteomes" id="UP000278886"/>
    </source>
</evidence>
<dbReference type="RefSeq" id="WP_120761276.1">
    <property type="nucleotide sequence ID" value="NZ_CP032630.1"/>
</dbReference>
<dbReference type="PANTHER" id="PTHR48079:SF6">
    <property type="entry name" value="NAD(P)-BINDING DOMAIN-CONTAINING PROTEIN-RELATED"/>
    <property type="match status" value="1"/>
</dbReference>
<accession>A0A387B6V0</accession>
<proteinExistence type="predicted"/>
<organism evidence="2 3">
    <name type="scientific">Protaetiibacter intestinalis</name>
    <dbReference type="NCBI Taxonomy" id="2419774"/>
    <lineage>
        <taxon>Bacteria</taxon>
        <taxon>Bacillati</taxon>
        <taxon>Actinomycetota</taxon>
        <taxon>Actinomycetes</taxon>
        <taxon>Micrococcales</taxon>
        <taxon>Microbacteriaceae</taxon>
        <taxon>Protaetiibacter</taxon>
    </lineage>
</organism>
<dbReference type="OrthoDB" id="9787292at2"/>
<evidence type="ECO:0000259" key="1">
    <source>
        <dbReference type="Pfam" id="PF01370"/>
    </source>
</evidence>
<dbReference type="GO" id="GO:0004029">
    <property type="term" value="F:aldehyde dehydrogenase (NAD+) activity"/>
    <property type="evidence" value="ECO:0007669"/>
    <property type="project" value="TreeGrafter"/>
</dbReference>
<name>A0A387B6V0_9MICO</name>
<gene>
    <name evidence="2" type="ORF">D7I47_00750</name>
</gene>
<dbReference type="Gene3D" id="3.40.50.720">
    <property type="entry name" value="NAD(P)-binding Rossmann-like Domain"/>
    <property type="match status" value="1"/>
</dbReference>
<dbReference type="InterPro" id="IPR051783">
    <property type="entry name" value="NAD(P)-dependent_oxidoreduct"/>
</dbReference>
<dbReference type="Pfam" id="PF01370">
    <property type="entry name" value="Epimerase"/>
    <property type="match status" value="1"/>
</dbReference>
<protein>
    <submittedName>
        <fullName evidence="2">SDR family oxidoreductase</fullName>
    </submittedName>
</protein>
<dbReference type="PANTHER" id="PTHR48079">
    <property type="entry name" value="PROTEIN YEEZ"/>
    <property type="match status" value="1"/>
</dbReference>
<evidence type="ECO:0000313" key="2">
    <source>
        <dbReference type="EMBL" id="AYF96925.1"/>
    </source>
</evidence>
<keyword evidence="3" id="KW-1185">Reference proteome</keyword>
<dbReference type="InterPro" id="IPR001509">
    <property type="entry name" value="Epimerase_deHydtase"/>
</dbReference>
<dbReference type="InterPro" id="IPR036291">
    <property type="entry name" value="NAD(P)-bd_dom_sf"/>
</dbReference>
<dbReference type="SUPFAM" id="SSF51735">
    <property type="entry name" value="NAD(P)-binding Rossmann-fold domains"/>
    <property type="match status" value="1"/>
</dbReference>
<dbReference type="AlphaFoldDB" id="A0A387B6V0"/>
<reference evidence="3" key="1">
    <citation type="submission" date="2018-09" db="EMBL/GenBank/DDBJ databases">
        <title>Genome sequencing of strain 2DFWR-13.</title>
        <authorList>
            <person name="Heo J."/>
            <person name="Kim S.-J."/>
            <person name="Kwon S.-W."/>
        </authorList>
    </citation>
    <scope>NUCLEOTIDE SEQUENCE [LARGE SCALE GENOMIC DNA]</scope>
    <source>
        <strain evidence="3">2DFWR-13</strain>
    </source>
</reference>
<dbReference type="GO" id="GO:0005737">
    <property type="term" value="C:cytoplasm"/>
    <property type="evidence" value="ECO:0007669"/>
    <property type="project" value="TreeGrafter"/>
</dbReference>
<sequence length="305" mass="31265">MKVFVTGASGWIGSAAVAELLERGHEVAALARSDASAAAVEAAGARAVRGELTDVEVIRRAAGDADGVVHLGFVHDFTNYEASGRIERAVVEAYGEALAGSDRPLVIASGLAGFGVLGRPIVESDVSGWIGPDAPRGGSEQLALSFAERGIRSVSVRFAPTVHGVGGDHGFMARLADIARSTGVAGYPGDGTNRWPAVNRLDAGRLVALALESAPAGSVVHAVAEEGIPMRRIAELLGAALALPVGPIDEAQLAERFGWLARFVAADLPASSARTRELLGWEPTHPTLAEDIAAGGYGTAARLAG</sequence>
<dbReference type="CDD" id="cd05262">
    <property type="entry name" value="SDR_a7"/>
    <property type="match status" value="1"/>
</dbReference>
<dbReference type="KEGG" id="lyd:D7I47_00750"/>
<dbReference type="EMBL" id="CP032630">
    <property type="protein sequence ID" value="AYF96925.1"/>
    <property type="molecule type" value="Genomic_DNA"/>
</dbReference>
<feature type="domain" description="NAD-dependent epimerase/dehydratase" evidence="1">
    <location>
        <begin position="3"/>
        <end position="213"/>
    </location>
</feature>